<keyword evidence="11" id="KW-0675">Receptor</keyword>
<proteinExistence type="inferred from homology"/>
<evidence type="ECO:0000256" key="7">
    <source>
        <dbReference type="PROSITE-ProRule" id="PRU01360"/>
    </source>
</evidence>
<keyword evidence="6 7" id="KW-0998">Cell outer membrane</keyword>
<keyword evidence="3 7" id="KW-1134">Transmembrane beta strand</keyword>
<evidence type="ECO:0000256" key="1">
    <source>
        <dbReference type="ARBA" id="ARBA00004571"/>
    </source>
</evidence>
<evidence type="ECO:0000313" key="11">
    <source>
        <dbReference type="EMBL" id="SNV11983.1"/>
    </source>
</evidence>
<feature type="signal peptide" evidence="8">
    <location>
        <begin position="1"/>
        <end position="21"/>
    </location>
</feature>
<keyword evidence="5 7" id="KW-0472">Membrane</keyword>
<organism evidence="11 13">
    <name type="scientific">Capnocytophaga haemolytica</name>
    <dbReference type="NCBI Taxonomy" id="45243"/>
    <lineage>
        <taxon>Bacteria</taxon>
        <taxon>Pseudomonadati</taxon>
        <taxon>Bacteroidota</taxon>
        <taxon>Flavobacteriia</taxon>
        <taxon>Flavobacteriales</taxon>
        <taxon>Flavobacteriaceae</taxon>
        <taxon>Capnocytophaga</taxon>
    </lineage>
</organism>
<evidence type="ECO:0000256" key="5">
    <source>
        <dbReference type="ARBA" id="ARBA00023136"/>
    </source>
</evidence>
<dbReference type="PROSITE" id="PS52016">
    <property type="entry name" value="TONB_DEPENDENT_REC_3"/>
    <property type="match status" value="1"/>
</dbReference>
<evidence type="ECO:0000256" key="2">
    <source>
        <dbReference type="ARBA" id="ARBA00022448"/>
    </source>
</evidence>
<dbReference type="AlphaFoldDB" id="A0AAX2H0E3"/>
<dbReference type="InterPro" id="IPR036942">
    <property type="entry name" value="Beta-barrel_TonB_sf"/>
</dbReference>
<keyword evidence="8" id="KW-0732">Signal</keyword>
<name>A0AAX2H0E3_9FLAO</name>
<evidence type="ECO:0000313" key="10">
    <source>
        <dbReference type="EMBL" id="AMD84300.1"/>
    </source>
</evidence>
<dbReference type="InterPro" id="IPR023997">
    <property type="entry name" value="TonB-dep_OMP_SusC/RagA_CS"/>
</dbReference>
<dbReference type="InterPro" id="IPR012910">
    <property type="entry name" value="Plug_dom"/>
</dbReference>
<reference evidence="11 13" key="2">
    <citation type="submission" date="2017-06" db="EMBL/GenBank/DDBJ databases">
        <authorList>
            <consortium name="Pathogen Informatics"/>
        </authorList>
    </citation>
    <scope>NUCLEOTIDE SEQUENCE [LARGE SCALE GENOMIC DNA]</scope>
    <source>
        <strain evidence="11 13">NCTC12947</strain>
    </source>
</reference>
<dbReference type="GO" id="GO:0009279">
    <property type="term" value="C:cell outer membrane"/>
    <property type="evidence" value="ECO:0007669"/>
    <property type="project" value="UniProtKB-SubCell"/>
</dbReference>
<feature type="domain" description="TonB-dependent receptor plug" evidence="9">
    <location>
        <begin position="123"/>
        <end position="231"/>
    </location>
</feature>
<dbReference type="SUPFAM" id="SSF49464">
    <property type="entry name" value="Carboxypeptidase regulatory domain-like"/>
    <property type="match status" value="1"/>
</dbReference>
<dbReference type="Gene3D" id="2.60.40.1120">
    <property type="entry name" value="Carboxypeptidase-like, regulatory domain"/>
    <property type="match status" value="1"/>
</dbReference>
<keyword evidence="2 7" id="KW-0813">Transport</keyword>
<keyword evidence="12" id="KW-1185">Reference proteome</keyword>
<evidence type="ECO:0000256" key="4">
    <source>
        <dbReference type="ARBA" id="ARBA00022692"/>
    </source>
</evidence>
<keyword evidence="4 7" id="KW-0812">Transmembrane</keyword>
<dbReference type="Pfam" id="PF13715">
    <property type="entry name" value="CarbopepD_reg_2"/>
    <property type="match status" value="1"/>
</dbReference>
<protein>
    <submittedName>
        <fullName evidence="11">Outer membrane cobalamin receptor protein</fullName>
    </submittedName>
</protein>
<dbReference type="NCBIfam" id="TIGR04056">
    <property type="entry name" value="OMP_RagA_SusC"/>
    <property type="match status" value="1"/>
</dbReference>
<evidence type="ECO:0000256" key="6">
    <source>
        <dbReference type="ARBA" id="ARBA00023237"/>
    </source>
</evidence>
<dbReference type="Proteomes" id="UP000065822">
    <property type="component" value="Chromosome"/>
</dbReference>
<dbReference type="InterPro" id="IPR037066">
    <property type="entry name" value="Plug_dom_sf"/>
</dbReference>
<feature type="chain" id="PRO_5043522424" evidence="8">
    <location>
        <begin position="22"/>
        <end position="1018"/>
    </location>
</feature>
<dbReference type="InterPro" id="IPR023996">
    <property type="entry name" value="TonB-dep_OMP_SusC/RagA"/>
</dbReference>
<dbReference type="Pfam" id="PF07715">
    <property type="entry name" value="Plug"/>
    <property type="match status" value="1"/>
</dbReference>
<dbReference type="NCBIfam" id="TIGR04057">
    <property type="entry name" value="SusC_RagA_signa"/>
    <property type="match status" value="1"/>
</dbReference>
<dbReference type="RefSeq" id="WP_066427868.1">
    <property type="nucleotide sequence ID" value="NZ_CP014227.1"/>
</dbReference>
<accession>A0AAX2H0E3</accession>
<evidence type="ECO:0000259" key="9">
    <source>
        <dbReference type="Pfam" id="PF07715"/>
    </source>
</evidence>
<sequence>MRRRLFWTLLLLVGVCSSALAQNITVSGTVKDDTGEPLFGVFVQIKGTSKGAVTDDKGHYSVAANVGDVLHFSFLGMKSQDKKVTQGMSTLNITLKDDVQEIEGTVVMGYGAKKVASKTVGLAATVQGADIKETPTINIADALQGKVAGAVITTNSGDPEAESQITIHGFNSFAAGDKVRSTDGDPLFVVDGVAVSRAVFKSLNPNDIESISVLKDAASTSIYGTRAANGVIYITTKRGKKGERTSLSISQQVSFSRFARTKIFDDLMTTDEYLDFWLKTQLDNRVTPALVTQIKEESPYNTDWKKLFYRGFAPTYRTNVSLSGGSNQTTYFVSASYSDQTGLRYGSRYQRYTLNANVDTEVNKWLKMGISLSVGHSESDTNGAGGGDSNGSLFTLPFYSPRDENGKLKDYVLYKYSSTPNSGFYMPAYNVVKNPRYAEGEDILPIGYITIEPIKNLVLKTQAGIQYGVNESEQKTLPSFVLIQTGQPVGSTSYTRRGSTKKINNTFTNTMEYRFNLQNKHYFTALMGQESVRQMIKWFDAVRYGMPLDELSMLSNGTRSFGTPVNDSKSVRTFNSLFGRIEYEYNNKYFLDISGRRDGSSIFGRNNRYANFWAIGGMWKISSEPFLKDVKWLTNLSLRASTGLSGNPAGGDYAHLTIVNTAIYNGGTSYSILGSAIGNPDLAWEKQQKTTIGLSGRLFDNTSFSIEYYSRITRGMLLASYINSMSGASANFTDNAGDFENRGFDLTINSTVYQNREHNVSIRPYLNLNYNDQRVRALADGKDQLVGVNSGNYAYQTGSPVYWALPIFKGINPDNGHPEWYLPNTDRMDTRTDDNAVTDKYGNNGTALIQNTGKRKAAPLNGGFGLNVTYEGFTLDMGFAFTYGKYMLNLDRRAMENPGSFGINNLSRKALDYWTPENRNSRQPLIDRANYPRFVEQDTRILEDASFIRMKNLSLSYRFSKETIDKIKFFNGIRIYGSARNLWTITKYTGADPEYPNSIAGGGTPPTREYTFGVEVKF</sequence>
<reference evidence="10 12" key="1">
    <citation type="submission" date="2016-02" db="EMBL/GenBank/DDBJ databases">
        <authorList>
            <person name="Holder M.E."/>
            <person name="Ajami N.J."/>
            <person name="Petrosino J.F."/>
        </authorList>
    </citation>
    <scope>NUCLEOTIDE SEQUENCE [LARGE SCALE GENOMIC DNA]</scope>
    <source>
        <strain evidence="10 12">CCUG 32990</strain>
    </source>
</reference>
<dbReference type="InterPro" id="IPR008969">
    <property type="entry name" value="CarboxyPept-like_regulatory"/>
</dbReference>
<evidence type="ECO:0000313" key="12">
    <source>
        <dbReference type="Proteomes" id="UP000065822"/>
    </source>
</evidence>
<dbReference type="InterPro" id="IPR039426">
    <property type="entry name" value="TonB-dep_rcpt-like"/>
</dbReference>
<comment type="subcellular location">
    <subcellularLocation>
        <location evidence="1 7">Cell outer membrane</location>
        <topology evidence="1 7">Multi-pass membrane protein</topology>
    </subcellularLocation>
</comment>
<evidence type="ECO:0000256" key="8">
    <source>
        <dbReference type="SAM" id="SignalP"/>
    </source>
</evidence>
<dbReference type="KEGG" id="chg:AXF12_01355"/>
<comment type="similarity">
    <text evidence="7">Belongs to the TonB-dependent receptor family.</text>
</comment>
<gene>
    <name evidence="10" type="ORF">AXF12_01355</name>
    <name evidence="11" type="ORF">SAMEA44541418_01491</name>
</gene>
<dbReference type="Gene3D" id="2.40.170.20">
    <property type="entry name" value="TonB-dependent receptor, beta-barrel domain"/>
    <property type="match status" value="1"/>
</dbReference>
<dbReference type="EMBL" id="LT906449">
    <property type="protein sequence ID" value="SNV11983.1"/>
    <property type="molecule type" value="Genomic_DNA"/>
</dbReference>
<dbReference type="SUPFAM" id="SSF56935">
    <property type="entry name" value="Porins"/>
    <property type="match status" value="1"/>
</dbReference>
<evidence type="ECO:0000313" key="13">
    <source>
        <dbReference type="Proteomes" id="UP000215539"/>
    </source>
</evidence>
<dbReference type="Proteomes" id="UP000215539">
    <property type="component" value="Chromosome 1"/>
</dbReference>
<dbReference type="EMBL" id="CP014227">
    <property type="protein sequence ID" value="AMD84300.1"/>
    <property type="molecule type" value="Genomic_DNA"/>
</dbReference>
<evidence type="ECO:0000256" key="3">
    <source>
        <dbReference type="ARBA" id="ARBA00022452"/>
    </source>
</evidence>
<dbReference type="Gene3D" id="2.170.130.10">
    <property type="entry name" value="TonB-dependent receptor, plug domain"/>
    <property type="match status" value="1"/>
</dbReference>